<dbReference type="PROSITE" id="PS50110">
    <property type="entry name" value="RESPONSE_REGULATORY"/>
    <property type="match status" value="1"/>
</dbReference>
<dbReference type="InterPro" id="IPR036097">
    <property type="entry name" value="HisK_dim/P_sf"/>
</dbReference>
<reference evidence="11" key="1">
    <citation type="journal article" date="2019" name="Int. J. Syst. Evol. Microbiol.">
        <title>The Global Catalogue of Microorganisms (GCM) 10K type strain sequencing project: providing services to taxonomists for standard genome sequencing and annotation.</title>
        <authorList>
            <consortium name="The Broad Institute Genomics Platform"/>
            <consortium name="The Broad Institute Genome Sequencing Center for Infectious Disease"/>
            <person name="Wu L."/>
            <person name="Ma J."/>
        </authorList>
    </citation>
    <scope>NUCLEOTIDE SEQUENCE [LARGE SCALE GENOMIC DNA]</scope>
    <source>
        <strain evidence="11">JCM 18287</strain>
    </source>
</reference>
<dbReference type="Gene3D" id="3.30.565.10">
    <property type="entry name" value="Histidine kinase-like ATPase, C-terminal domain"/>
    <property type="match status" value="1"/>
</dbReference>
<dbReference type="SUPFAM" id="SSF52172">
    <property type="entry name" value="CheY-like"/>
    <property type="match status" value="1"/>
</dbReference>
<evidence type="ECO:0000256" key="4">
    <source>
        <dbReference type="ARBA" id="ARBA00023012"/>
    </source>
</evidence>
<proteinExistence type="predicted"/>
<keyword evidence="6" id="KW-0472">Membrane</keyword>
<dbReference type="GO" id="GO:0005524">
    <property type="term" value="F:ATP binding"/>
    <property type="evidence" value="ECO:0007669"/>
    <property type="project" value="UniProtKB-KW"/>
</dbReference>
<evidence type="ECO:0000259" key="8">
    <source>
        <dbReference type="PROSITE" id="PS50109"/>
    </source>
</evidence>
<dbReference type="InterPro" id="IPR011990">
    <property type="entry name" value="TPR-like_helical_dom_sf"/>
</dbReference>
<dbReference type="InterPro" id="IPR003594">
    <property type="entry name" value="HATPase_dom"/>
</dbReference>
<feature type="domain" description="Response regulatory" evidence="9">
    <location>
        <begin position="633"/>
        <end position="747"/>
    </location>
</feature>
<keyword evidence="6" id="KW-1133">Transmembrane helix</keyword>
<evidence type="ECO:0000256" key="5">
    <source>
        <dbReference type="PROSITE-ProRule" id="PRU00169"/>
    </source>
</evidence>
<dbReference type="SMART" id="SM00388">
    <property type="entry name" value="HisKA"/>
    <property type="match status" value="1"/>
</dbReference>
<feature type="modified residue" description="4-aspartylphosphate" evidence="5">
    <location>
        <position position="682"/>
    </location>
</feature>
<feature type="signal peptide" evidence="7">
    <location>
        <begin position="1"/>
        <end position="18"/>
    </location>
</feature>
<sequence>MKTYLLVCFFLCFAFAFSQTERDIIHKIDSINSSAQLHFNNDEIVESFKVFNLANKLSDSINDSYGKAISNFNLGKIYTMMQELGHAENCYKIMLEEAKKINEDYLIAQAFFRLGEIKIIEKSSVQAISYLENALKYISKCNSKTDDIHNEIKCQNILLDIRMKLSEFYLKTGEVDKALVNLLRVEEKIKNKTDNNSLYLKGFCNYLYGIYYVNIQLYNTAIEKFESATIHLNSNGITNNYESDLVLSKVYKELSLAFEKADKREDAYFALINYNKHKEKLINEAKSNNEIITRTKLLIEGYKNDAEIAIAEQFHQKQVANSIKTINLIVVCALIFLVFSLITLYKGYASKRKLTKVLSKQNKELEIARKAAEKSSELKSKFISNVTHELRTPLYGVVGITSLLLEKNNLNTKDSKLISSLKYSGDYLLNLVNDVLQFGKMESQTLELKNVSVNLRELIKNNSNSFSFRLQETNNKLEVLIDDDVPEFIKCDSVRLSQVIINLLGNSIKFTESGRIKIRVKTLKLSNEKAYLRFEVEDNGVGIPKEKFKTIFDNFSQLDDNININYQGTGLGLSITKRIVELFGSQIELESEEGVGSTFSFNVSFDIDNTIKKTDINKSKAGVKIVDLKNRFRILVAEDNKINQIVTKNLLSKNNYGCKIVENGSDALKAVKENSFDLILMDINMPLMNGVDATKLIREFDTNIPIIALTAADIDHVKENYDDIGFNGILTKPFDNIEFFQMIDSEIELSKNFSKTLEKVS</sequence>
<feature type="transmembrane region" description="Helical" evidence="6">
    <location>
        <begin position="326"/>
        <end position="345"/>
    </location>
</feature>
<keyword evidence="7" id="KW-0732">Signal</keyword>
<dbReference type="Pfam" id="PF00512">
    <property type="entry name" value="HisKA"/>
    <property type="match status" value="1"/>
</dbReference>
<dbReference type="InterPro" id="IPR011006">
    <property type="entry name" value="CheY-like_superfamily"/>
</dbReference>
<dbReference type="CDD" id="cd17546">
    <property type="entry name" value="REC_hyHK_CKI1_RcsC-like"/>
    <property type="match status" value="1"/>
</dbReference>
<feature type="domain" description="Histidine kinase" evidence="8">
    <location>
        <begin position="385"/>
        <end position="607"/>
    </location>
</feature>
<dbReference type="CDD" id="cd16922">
    <property type="entry name" value="HATPase_EvgS-ArcB-TorS-like"/>
    <property type="match status" value="1"/>
</dbReference>
<comment type="caution">
    <text evidence="10">The sequence shown here is derived from an EMBL/GenBank/DDBJ whole genome shotgun (WGS) entry which is preliminary data.</text>
</comment>
<dbReference type="SUPFAM" id="SSF48452">
    <property type="entry name" value="TPR-like"/>
    <property type="match status" value="1"/>
</dbReference>
<dbReference type="PANTHER" id="PTHR45339:SF1">
    <property type="entry name" value="HYBRID SIGNAL TRANSDUCTION HISTIDINE KINASE J"/>
    <property type="match status" value="1"/>
</dbReference>
<keyword evidence="10" id="KW-0067">ATP-binding</keyword>
<keyword evidence="6" id="KW-0812">Transmembrane</keyword>
<dbReference type="SUPFAM" id="SSF55874">
    <property type="entry name" value="ATPase domain of HSP90 chaperone/DNA topoisomerase II/histidine kinase"/>
    <property type="match status" value="1"/>
</dbReference>
<comment type="catalytic activity">
    <reaction evidence="1">
        <text>ATP + protein L-histidine = ADP + protein N-phospho-L-histidine.</text>
        <dbReference type="EC" id="2.7.13.3"/>
    </reaction>
</comment>
<evidence type="ECO:0000256" key="3">
    <source>
        <dbReference type="ARBA" id="ARBA00022553"/>
    </source>
</evidence>
<dbReference type="Gene3D" id="1.10.287.130">
    <property type="match status" value="1"/>
</dbReference>
<evidence type="ECO:0000256" key="7">
    <source>
        <dbReference type="SAM" id="SignalP"/>
    </source>
</evidence>
<keyword evidence="11" id="KW-1185">Reference proteome</keyword>
<dbReference type="SUPFAM" id="SSF47384">
    <property type="entry name" value="Homodimeric domain of signal transducing histidine kinase"/>
    <property type="match status" value="1"/>
</dbReference>
<dbReference type="RefSeq" id="WP_345165245.1">
    <property type="nucleotide sequence ID" value="NZ_BAABJK010000004.1"/>
</dbReference>
<keyword evidence="4" id="KW-0902">Two-component regulatory system</keyword>
<dbReference type="PROSITE" id="PS50109">
    <property type="entry name" value="HIS_KIN"/>
    <property type="match status" value="1"/>
</dbReference>
<dbReference type="EMBL" id="BAABJK010000004">
    <property type="protein sequence ID" value="GAA4963409.1"/>
    <property type="molecule type" value="Genomic_DNA"/>
</dbReference>
<dbReference type="InterPro" id="IPR001789">
    <property type="entry name" value="Sig_transdc_resp-reg_receiver"/>
</dbReference>
<evidence type="ECO:0000256" key="1">
    <source>
        <dbReference type="ARBA" id="ARBA00000085"/>
    </source>
</evidence>
<feature type="chain" id="PRO_5046535499" description="histidine kinase" evidence="7">
    <location>
        <begin position="19"/>
        <end position="761"/>
    </location>
</feature>
<dbReference type="InterPro" id="IPR004358">
    <property type="entry name" value="Sig_transdc_His_kin-like_C"/>
</dbReference>
<dbReference type="InterPro" id="IPR003661">
    <property type="entry name" value="HisK_dim/P_dom"/>
</dbReference>
<dbReference type="PRINTS" id="PR00344">
    <property type="entry name" value="BCTRLSENSOR"/>
</dbReference>
<dbReference type="Pfam" id="PF00072">
    <property type="entry name" value="Response_reg"/>
    <property type="match status" value="1"/>
</dbReference>
<dbReference type="Gene3D" id="3.40.50.2300">
    <property type="match status" value="1"/>
</dbReference>
<keyword evidence="10" id="KW-0547">Nucleotide-binding</keyword>
<dbReference type="SMART" id="SM00448">
    <property type="entry name" value="REC"/>
    <property type="match status" value="1"/>
</dbReference>
<dbReference type="InterPro" id="IPR005467">
    <property type="entry name" value="His_kinase_dom"/>
</dbReference>
<dbReference type="PANTHER" id="PTHR45339">
    <property type="entry name" value="HYBRID SIGNAL TRANSDUCTION HISTIDINE KINASE J"/>
    <property type="match status" value="1"/>
</dbReference>
<name>A0ABP9H7T1_9FLAO</name>
<evidence type="ECO:0000256" key="6">
    <source>
        <dbReference type="SAM" id="Phobius"/>
    </source>
</evidence>
<dbReference type="CDD" id="cd00082">
    <property type="entry name" value="HisKA"/>
    <property type="match status" value="1"/>
</dbReference>
<evidence type="ECO:0000259" key="9">
    <source>
        <dbReference type="PROSITE" id="PS50110"/>
    </source>
</evidence>
<protein>
    <recommendedName>
        <fullName evidence="2">histidine kinase</fullName>
        <ecNumber evidence="2">2.7.13.3</ecNumber>
    </recommendedName>
</protein>
<dbReference type="SMART" id="SM00387">
    <property type="entry name" value="HATPase_c"/>
    <property type="match status" value="1"/>
</dbReference>
<dbReference type="InterPro" id="IPR036890">
    <property type="entry name" value="HATPase_C_sf"/>
</dbReference>
<gene>
    <name evidence="10" type="ORF">GCM10023315_09930</name>
</gene>
<dbReference type="Proteomes" id="UP001501692">
    <property type="component" value="Unassembled WGS sequence"/>
</dbReference>
<evidence type="ECO:0000256" key="2">
    <source>
        <dbReference type="ARBA" id="ARBA00012438"/>
    </source>
</evidence>
<evidence type="ECO:0000313" key="10">
    <source>
        <dbReference type="EMBL" id="GAA4963409.1"/>
    </source>
</evidence>
<evidence type="ECO:0000313" key="11">
    <source>
        <dbReference type="Proteomes" id="UP001501692"/>
    </source>
</evidence>
<dbReference type="Gene3D" id="1.25.40.10">
    <property type="entry name" value="Tetratricopeptide repeat domain"/>
    <property type="match status" value="1"/>
</dbReference>
<dbReference type="EC" id="2.7.13.3" evidence="2"/>
<keyword evidence="3 5" id="KW-0597">Phosphoprotein</keyword>
<organism evidence="10 11">
    <name type="scientific">Algibacter aquimarinus</name>
    <dbReference type="NCBI Taxonomy" id="1136748"/>
    <lineage>
        <taxon>Bacteria</taxon>
        <taxon>Pseudomonadati</taxon>
        <taxon>Bacteroidota</taxon>
        <taxon>Flavobacteriia</taxon>
        <taxon>Flavobacteriales</taxon>
        <taxon>Flavobacteriaceae</taxon>
        <taxon>Algibacter</taxon>
    </lineage>
</organism>
<dbReference type="Pfam" id="PF02518">
    <property type="entry name" value="HATPase_c"/>
    <property type="match status" value="1"/>
</dbReference>
<accession>A0ABP9H7T1</accession>